<dbReference type="EMBL" id="GGFL01011314">
    <property type="protein sequence ID" value="MBW75492.1"/>
    <property type="molecule type" value="Transcribed_RNA"/>
</dbReference>
<organism evidence="2">
    <name type="scientific">Anopheles darlingi</name>
    <name type="common">Mosquito</name>
    <dbReference type="NCBI Taxonomy" id="43151"/>
    <lineage>
        <taxon>Eukaryota</taxon>
        <taxon>Metazoa</taxon>
        <taxon>Ecdysozoa</taxon>
        <taxon>Arthropoda</taxon>
        <taxon>Hexapoda</taxon>
        <taxon>Insecta</taxon>
        <taxon>Pterygota</taxon>
        <taxon>Neoptera</taxon>
        <taxon>Endopterygota</taxon>
        <taxon>Diptera</taxon>
        <taxon>Nematocera</taxon>
        <taxon>Culicoidea</taxon>
        <taxon>Culicidae</taxon>
        <taxon>Anophelinae</taxon>
        <taxon>Anopheles</taxon>
    </lineage>
</organism>
<feature type="chain" id="PRO_5014934744" evidence="1">
    <location>
        <begin position="26"/>
        <end position="70"/>
    </location>
</feature>
<protein>
    <submittedName>
        <fullName evidence="2">Putative secreted protein</fullName>
    </submittedName>
</protein>
<name>A0A2M4DD30_ANODA</name>
<feature type="signal peptide" evidence="1">
    <location>
        <begin position="1"/>
        <end position="25"/>
    </location>
</feature>
<sequence length="70" mass="7763">MNGTAFVRRPPIALLHVPLLSLVTSDSVLRCPRPPRPVPMVLRFAPGRTPIAPLHVLVFTFPSNSLIKRQ</sequence>
<dbReference type="AlphaFoldDB" id="A0A2M4DD30"/>
<keyword evidence="1" id="KW-0732">Signal</keyword>
<reference evidence="2" key="1">
    <citation type="submission" date="2018-01" db="EMBL/GenBank/DDBJ databases">
        <title>An insight into the sialome of Amazonian anophelines.</title>
        <authorList>
            <person name="Ribeiro J.M."/>
            <person name="Scarpassa V."/>
            <person name="Calvo E."/>
        </authorList>
    </citation>
    <scope>NUCLEOTIDE SEQUENCE</scope>
</reference>
<evidence type="ECO:0000256" key="1">
    <source>
        <dbReference type="SAM" id="SignalP"/>
    </source>
</evidence>
<accession>A0A2M4DD30</accession>
<evidence type="ECO:0000313" key="2">
    <source>
        <dbReference type="EMBL" id="MBW75492.1"/>
    </source>
</evidence>
<proteinExistence type="predicted"/>